<evidence type="ECO:0000256" key="1">
    <source>
        <dbReference type="ARBA" id="ARBA00009303"/>
    </source>
</evidence>
<keyword evidence="7" id="KW-1133">Transmembrane helix</keyword>
<dbReference type="Proteomes" id="UP000275076">
    <property type="component" value="Unassembled WGS sequence"/>
</dbReference>
<keyword evidence="7" id="KW-0472">Membrane</keyword>
<feature type="binding site" evidence="6">
    <location>
        <position position="230"/>
    </location>
    <ligand>
        <name>Fe cation</name>
        <dbReference type="ChEBI" id="CHEBI:24875"/>
        <label>2</label>
    </ligand>
</feature>
<feature type="transmembrane region" description="Helical" evidence="7">
    <location>
        <begin position="185"/>
        <end position="208"/>
    </location>
</feature>
<dbReference type="GO" id="GO:0009263">
    <property type="term" value="P:deoxyribonucleotide biosynthetic process"/>
    <property type="evidence" value="ECO:0007669"/>
    <property type="project" value="UniProtKB-KW"/>
</dbReference>
<comment type="function">
    <text evidence="4">Provides the precursors necessary for DNA synthesis. Catalyzes the biosynthesis of deoxyribonucleotides from the corresponding ribonucleotides.</text>
</comment>
<dbReference type="EMBL" id="RBVX01000092">
    <property type="protein sequence ID" value="RSL29138.1"/>
    <property type="molecule type" value="Genomic_DNA"/>
</dbReference>
<feature type="binding site" evidence="6">
    <location>
        <position position="193"/>
    </location>
    <ligand>
        <name>Fe cation</name>
        <dbReference type="ChEBI" id="CHEBI:24875"/>
        <label>2</label>
    </ligand>
</feature>
<dbReference type="PANTHER" id="PTHR23409:SF18">
    <property type="entry name" value="RIBONUCLEOSIDE-DIPHOSPHATE REDUCTASE SUBUNIT M2"/>
    <property type="match status" value="1"/>
</dbReference>
<protein>
    <recommendedName>
        <fullName evidence="4">Ribonucleoside-diphosphate reductase subunit beta</fullName>
        <ecNumber evidence="4">1.17.4.1</ecNumber>
    </recommendedName>
</protein>
<dbReference type="UniPathway" id="UPA00326"/>
<dbReference type="GO" id="GO:0046872">
    <property type="term" value="F:metal ion binding"/>
    <property type="evidence" value="ECO:0007669"/>
    <property type="project" value="UniProtKB-KW"/>
</dbReference>
<evidence type="ECO:0000313" key="8">
    <source>
        <dbReference type="EMBL" id="RSL29138.1"/>
    </source>
</evidence>
<comment type="catalytic activity">
    <reaction evidence="3 4">
        <text>a 2'-deoxyribonucleoside 5'-diphosphate + [thioredoxin]-disulfide + H2O = a ribonucleoside 5'-diphosphate + [thioredoxin]-dithiol</text>
        <dbReference type="Rhea" id="RHEA:23252"/>
        <dbReference type="Rhea" id="RHEA-COMP:10698"/>
        <dbReference type="Rhea" id="RHEA-COMP:10700"/>
        <dbReference type="ChEBI" id="CHEBI:15377"/>
        <dbReference type="ChEBI" id="CHEBI:29950"/>
        <dbReference type="ChEBI" id="CHEBI:50058"/>
        <dbReference type="ChEBI" id="CHEBI:57930"/>
        <dbReference type="ChEBI" id="CHEBI:73316"/>
        <dbReference type="EC" id="1.17.4.1"/>
    </reaction>
</comment>
<dbReference type="GO" id="GO:0004748">
    <property type="term" value="F:ribonucleoside-diphosphate reductase activity, thioredoxin disulfide as acceptor"/>
    <property type="evidence" value="ECO:0007669"/>
    <property type="project" value="UniProtKB-EC"/>
</dbReference>
<dbReference type="EC" id="1.17.4.1" evidence="4"/>
<dbReference type="Pfam" id="PF00268">
    <property type="entry name" value="Ribonuc_red_sm"/>
    <property type="match status" value="1"/>
</dbReference>
<dbReference type="PIRSF" id="PIRSF000355">
    <property type="entry name" value="NrdB"/>
    <property type="match status" value="1"/>
</dbReference>
<feature type="binding site" evidence="6">
    <location>
        <position position="96"/>
    </location>
    <ligand>
        <name>Fe cation</name>
        <dbReference type="ChEBI" id="CHEBI:24875"/>
        <label>1</label>
    </ligand>
</feature>
<dbReference type="CDD" id="cd01049">
    <property type="entry name" value="RNRR2"/>
    <property type="match status" value="1"/>
</dbReference>
<dbReference type="InterPro" id="IPR009078">
    <property type="entry name" value="Ferritin-like_SF"/>
</dbReference>
<dbReference type="SUPFAM" id="SSF47240">
    <property type="entry name" value="Ferritin-like"/>
    <property type="match status" value="1"/>
</dbReference>
<dbReference type="InterPro" id="IPR033909">
    <property type="entry name" value="RNR_small"/>
</dbReference>
<dbReference type="InterPro" id="IPR012348">
    <property type="entry name" value="RNR-like"/>
</dbReference>
<sequence>MDGRGDQPLATLERVKILEPENPNRSTALFGGKASGILNWNDIPYPHFYDIRKEMRALFWIADEVDMSSDKKQFPTLPQKERTAFLKINGLLAEIDGPQTDLAARISNFSTDPSVKATFATEADQESEHNQSYAYVLSSVATSDQQIASFEEGRTDPVLLRRNQRMIDIYNEFAVNPTIETVLRALLYTVIAEGLFFYSGFAFFYNLARNQKMLGTAKMISFINRDELQHSKFAGELFRATLAENPEYNTKEFTEWIYEEFENAVEQEIEWSRYVLDGIDGIDLVEMAGYVKYRANKMLRMVGLSDIYEGYTENPMKWIRAYSDNFDDTKGDFFETDIDTYAKITELNGFDKL</sequence>
<feature type="binding site" evidence="6">
    <location>
        <position position="227"/>
    </location>
    <ligand>
        <name>Fe cation</name>
        <dbReference type="ChEBI" id="CHEBI:24875"/>
        <label>2</label>
    </ligand>
</feature>
<evidence type="ECO:0000256" key="6">
    <source>
        <dbReference type="PIRSR" id="PIRSR000355-2"/>
    </source>
</evidence>
<proteinExistence type="inferred from homology"/>
<keyword evidence="4 6" id="KW-0408">Iron</keyword>
<dbReference type="PANTHER" id="PTHR23409">
    <property type="entry name" value="RIBONUCLEOSIDE-DIPHOSPHATE REDUCTASE SMALL CHAIN"/>
    <property type="match status" value="1"/>
</dbReference>
<feature type="binding site" evidence="6">
    <location>
        <position position="126"/>
    </location>
    <ligand>
        <name>Fe cation</name>
        <dbReference type="ChEBI" id="CHEBI:24875"/>
        <label>2</label>
    </ligand>
</feature>
<reference evidence="8 9" key="1">
    <citation type="submission" date="2018-10" db="EMBL/GenBank/DDBJ databases">
        <title>Draft genome sequence of Bacillus salarius IM0101, isolated from a hypersaline soil in Inner Mongolia, China.</title>
        <authorList>
            <person name="Yamprayoonswat W."/>
            <person name="Boonvisut S."/>
            <person name="Jumpathong W."/>
            <person name="Sittihan S."/>
            <person name="Ruangsuj P."/>
            <person name="Wanthongcharoen S."/>
            <person name="Thongpramul N."/>
            <person name="Pimmason S."/>
            <person name="Yu B."/>
            <person name="Yasawong M."/>
        </authorList>
    </citation>
    <scope>NUCLEOTIDE SEQUENCE [LARGE SCALE GENOMIC DNA]</scope>
    <source>
        <strain evidence="8 9">IM0101</strain>
    </source>
</reference>
<evidence type="ECO:0000256" key="7">
    <source>
        <dbReference type="SAM" id="Phobius"/>
    </source>
</evidence>
<evidence type="ECO:0000256" key="3">
    <source>
        <dbReference type="ARBA" id="ARBA00047754"/>
    </source>
</evidence>
<keyword evidence="4 6" id="KW-0479">Metal-binding</keyword>
<dbReference type="RefSeq" id="WP_125563126.1">
    <property type="nucleotide sequence ID" value="NZ_RBVX01000092.1"/>
</dbReference>
<comment type="caution">
    <text evidence="8">The sequence shown here is derived from an EMBL/GenBank/DDBJ whole genome shotgun (WGS) entry which is preliminary data.</text>
</comment>
<evidence type="ECO:0000256" key="4">
    <source>
        <dbReference type="PIRNR" id="PIRNR000355"/>
    </source>
</evidence>
<keyword evidence="9" id="KW-1185">Reference proteome</keyword>
<comment type="subunit">
    <text evidence="2">Tetramer of two alpha and two beta subunits.</text>
</comment>
<dbReference type="NCBIfam" id="NF007184">
    <property type="entry name" value="PRK09614.1-3"/>
    <property type="match status" value="1"/>
</dbReference>
<keyword evidence="4" id="KW-0215">Deoxyribonucleotide synthesis</keyword>
<comment type="cofactor">
    <cofactor evidence="4 6">
        <name>Fe cation</name>
        <dbReference type="ChEBI" id="CHEBI:24875"/>
    </cofactor>
    <text evidence="4 6">Binds 2 iron ions per subunit.</text>
</comment>
<comment type="similarity">
    <text evidence="1 4">Belongs to the ribonucleoside diphosphate reductase small chain family.</text>
</comment>
<gene>
    <name evidence="8" type="ORF">D7Z54_32860</name>
</gene>
<evidence type="ECO:0000256" key="2">
    <source>
        <dbReference type="ARBA" id="ARBA00011209"/>
    </source>
</evidence>
<organism evidence="8 9">
    <name type="scientific">Salibacterium salarium</name>
    <dbReference type="NCBI Taxonomy" id="284579"/>
    <lineage>
        <taxon>Bacteria</taxon>
        <taxon>Bacillati</taxon>
        <taxon>Bacillota</taxon>
        <taxon>Bacilli</taxon>
        <taxon>Bacillales</taxon>
        <taxon>Bacillaceae</taxon>
    </lineage>
</organism>
<keyword evidence="7" id="KW-0812">Transmembrane</keyword>
<feature type="binding site" evidence="6">
    <location>
        <position position="129"/>
    </location>
    <ligand>
        <name>Fe cation</name>
        <dbReference type="ChEBI" id="CHEBI:24875"/>
        <label>1</label>
    </ligand>
</feature>
<name>A0A3R9P334_9BACI</name>
<evidence type="ECO:0000313" key="9">
    <source>
        <dbReference type="Proteomes" id="UP000275076"/>
    </source>
</evidence>
<dbReference type="AlphaFoldDB" id="A0A3R9P334"/>
<accession>A0A3R9P334</accession>
<feature type="binding site" evidence="6">
    <location>
        <position position="126"/>
    </location>
    <ligand>
        <name>Fe cation</name>
        <dbReference type="ChEBI" id="CHEBI:24875"/>
        <label>1</label>
    </ligand>
</feature>
<dbReference type="InterPro" id="IPR000358">
    <property type="entry name" value="RNR_small_fam"/>
</dbReference>
<feature type="active site" evidence="5">
    <location>
        <position position="133"/>
    </location>
</feature>
<evidence type="ECO:0000256" key="5">
    <source>
        <dbReference type="PIRSR" id="PIRSR000355-1"/>
    </source>
</evidence>
<keyword evidence="4 8" id="KW-0560">Oxidoreductase</keyword>
<dbReference type="OrthoDB" id="9766544at2"/>
<dbReference type="Gene3D" id="1.10.620.20">
    <property type="entry name" value="Ribonucleotide Reductase, subunit A"/>
    <property type="match status" value="1"/>
</dbReference>